<evidence type="ECO:0008006" key="3">
    <source>
        <dbReference type="Google" id="ProtNLM"/>
    </source>
</evidence>
<evidence type="ECO:0000313" key="1">
    <source>
        <dbReference type="EMBL" id="KAG1782206.1"/>
    </source>
</evidence>
<name>A0A9P7D894_9AGAM</name>
<gene>
    <name evidence="1" type="ORF">EV702DRAFT_1192857</name>
</gene>
<protein>
    <recommendedName>
        <fullName evidence="3">F-box domain-containing protein</fullName>
    </recommendedName>
</protein>
<comment type="caution">
    <text evidence="1">The sequence shown here is derived from an EMBL/GenBank/DDBJ whole genome shotgun (WGS) entry which is preliminary data.</text>
</comment>
<organism evidence="1 2">
    <name type="scientific">Suillus placidus</name>
    <dbReference type="NCBI Taxonomy" id="48579"/>
    <lineage>
        <taxon>Eukaryota</taxon>
        <taxon>Fungi</taxon>
        <taxon>Dikarya</taxon>
        <taxon>Basidiomycota</taxon>
        <taxon>Agaricomycotina</taxon>
        <taxon>Agaricomycetes</taxon>
        <taxon>Agaricomycetidae</taxon>
        <taxon>Boletales</taxon>
        <taxon>Suillineae</taxon>
        <taxon>Suillaceae</taxon>
        <taxon>Suillus</taxon>
    </lineage>
</organism>
<proteinExistence type="predicted"/>
<dbReference type="InterPro" id="IPR032675">
    <property type="entry name" value="LRR_dom_sf"/>
</dbReference>
<accession>A0A9P7D894</accession>
<sequence length="522" mass="60121">MLSTVNPTMPRALLVSEILSNIIDYINVNVDERAALQRKARYVTPSGPTLFALALTCRAFSEHALDALWHTLIGLEPLMRCAGIILARGQRLRKQDYPIIPTEAQLAIIGRYSYRVRFFKPYSVWSRPVESFLQTLAYSSKVLMSNLRDLRVTSYYSAHLLRPLLGLRLRRMRIEVSASVYDELDLDFWQRISLHMILRSLPTTCPSLESFEFNVKSSSRPSPWDVPLALPVSYAIQKMPKLRAVTVPAITKDALTYLGGLSSFTSIKTRLPTSRDLEDILDPSRGPLLFENLNTVDWEIAEWRDVEVFTRLWPHKLTSMSLRSEVKFDPSLLQVLFDSLHTREAFRNLQCIRLSEPYHRQFSSSNVITIDTIRPLFYLSHLRVVDIETISCLDIGKVDLEEMGEAWPCLEVLLLKTYGSMSGAARPSLSEVARFVKRYPCLKELCIGITINYVDHDYDMEEESLHALEPRDSDSRLESLVMKYPSDENDIWETYWFRLGILFTKLFPQLKPGSIHLRSDRF</sequence>
<keyword evidence="2" id="KW-1185">Reference proteome</keyword>
<dbReference type="Gene3D" id="3.80.10.10">
    <property type="entry name" value="Ribonuclease Inhibitor"/>
    <property type="match status" value="1"/>
</dbReference>
<dbReference type="Proteomes" id="UP000714275">
    <property type="component" value="Unassembled WGS sequence"/>
</dbReference>
<reference evidence="1" key="1">
    <citation type="journal article" date="2020" name="New Phytol.">
        <title>Comparative genomics reveals dynamic genome evolution in host specialist ectomycorrhizal fungi.</title>
        <authorList>
            <person name="Lofgren L.A."/>
            <person name="Nguyen N.H."/>
            <person name="Vilgalys R."/>
            <person name="Ruytinx J."/>
            <person name="Liao H.L."/>
            <person name="Branco S."/>
            <person name="Kuo A."/>
            <person name="LaButti K."/>
            <person name="Lipzen A."/>
            <person name="Andreopoulos W."/>
            <person name="Pangilinan J."/>
            <person name="Riley R."/>
            <person name="Hundley H."/>
            <person name="Na H."/>
            <person name="Barry K."/>
            <person name="Grigoriev I.V."/>
            <person name="Stajich J.E."/>
            <person name="Kennedy P.G."/>
        </authorList>
    </citation>
    <scope>NUCLEOTIDE SEQUENCE</scope>
    <source>
        <strain evidence="1">DOB743</strain>
    </source>
</reference>
<dbReference type="EMBL" id="JABBWD010000004">
    <property type="protein sequence ID" value="KAG1782206.1"/>
    <property type="molecule type" value="Genomic_DNA"/>
</dbReference>
<evidence type="ECO:0000313" key="2">
    <source>
        <dbReference type="Proteomes" id="UP000714275"/>
    </source>
</evidence>
<dbReference type="OrthoDB" id="2693449at2759"/>
<dbReference type="AlphaFoldDB" id="A0A9P7D894"/>
<dbReference type="SUPFAM" id="SSF52047">
    <property type="entry name" value="RNI-like"/>
    <property type="match status" value="1"/>
</dbReference>